<dbReference type="AlphaFoldDB" id="A0A329RXA0"/>
<dbReference type="EMBL" id="MJFZ01000458">
    <property type="protein sequence ID" value="RAW28940.1"/>
    <property type="molecule type" value="Genomic_DNA"/>
</dbReference>
<keyword evidence="1" id="KW-0732">Signal</keyword>
<reference evidence="3 4" key="1">
    <citation type="submission" date="2018-01" db="EMBL/GenBank/DDBJ databases">
        <title>Draft genome of the strawberry crown rot pathogen Phytophthora cactorum.</title>
        <authorList>
            <person name="Armitage A.D."/>
            <person name="Lysoe E."/>
            <person name="Nellist C.F."/>
            <person name="Harrison R.J."/>
            <person name="Brurberg M.B."/>
        </authorList>
    </citation>
    <scope>NUCLEOTIDE SEQUENCE [LARGE SCALE GENOMIC DNA]</scope>
    <source>
        <strain evidence="3 4">10300</strain>
    </source>
</reference>
<dbReference type="Proteomes" id="UP000251314">
    <property type="component" value="Unassembled WGS sequence"/>
</dbReference>
<comment type="caution">
    <text evidence="3">The sequence shown here is derived from an EMBL/GenBank/DDBJ whole genome shotgun (WGS) entry which is preliminary data.</text>
</comment>
<evidence type="ECO:0000256" key="1">
    <source>
        <dbReference type="SAM" id="SignalP"/>
    </source>
</evidence>
<dbReference type="VEuPathDB" id="FungiDB:PC110_g14675"/>
<proteinExistence type="predicted"/>
<name>A0A329RXA0_9STRA</name>
<evidence type="ECO:0000313" key="4">
    <source>
        <dbReference type="Proteomes" id="UP000251314"/>
    </source>
</evidence>
<sequence>MRLLLWVLLLTLTMFLSGTNGASSKLAKWDPTERYKLKSVVQPLPARILSADYKINAKRSLRGSSEKGATNDNDLMKIHTNNDEERGIINSRIVEMVSGNIAKIKAGLGLRLSKLRMKIIDMMYWKLYKMGAIPRKGASEKFKDPRAYHFSYERWYRMNTPPGNVKRREWWN</sequence>
<dbReference type="VEuPathDB" id="FungiDB:PC110_g17509"/>
<evidence type="ECO:0000313" key="2">
    <source>
        <dbReference type="EMBL" id="RAW26084.1"/>
    </source>
</evidence>
<keyword evidence="4" id="KW-1185">Reference proteome</keyword>
<organism evidence="3 4">
    <name type="scientific">Phytophthora cactorum</name>
    <dbReference type="NCBI Taxonomy" id="29920"/>
    <lineage>
        <taxon>Eukaryota</taxon>
        <taxon>Sar</taxon>
        <taxon>Stramenopiles</taxon>
        <taxon>Oomycota</taxon>
        <taxon>Peronosporomycetes</taxon>
        <taxon>Peronosporales</taxon>
        <taxon>Peronosporaceae</taxon>
        <taxon>Phytophthora</taxon>
    </lineage>
</organism>
<feature type="signal peptide" evidence="1">
    <location>
        <begin position="1"/>
        <end position="21"/>
    </location>
</feature>
<protein>
    <recommendedName>
        <fullName evidence="5">RxLR effector protein</fullName>
    </recommendedName>
</protein>
<dbReference type="OrthoDB" id="132124at2759"/>
<feature type="chain" id="PRO_5036328180" description="RxLR effector protein" evidence="1">
    <location>
        <begin position="22"/>
        <end position="172"/>
    </location>
</feature>
<dbReference type="EMBL" id="MJFZ01000683">
    <property type="protein sequence ID" value="RAW26084.1"/>
    <property type="molecule type" value="Genomic_DNA"/>
</dbReference>
<evidence type="ECO:0008006" key="5">
    <source>
        <dbReference type="Google" id="ProtNLM"/>
    </source>
</evidence>
<evidence type="ECO:0000313" key="3">
    <source>
        <dbReference type="EMBL" id="RAW28940.1"/>
    </source>
</evidence>
<gene>
    <name evidence="3" type="ORF">PC110_g14675</name>
    <name evidence="2" type="ORF">PC110_g17509</name>
</gene>
<accession>A0A329RXA0</accession>